<dbReference type="InterPro" id="IPR003598">
    <property type="entry name" value="Ig_sub2"/>
</dbReference>
<keyword evidence="5" id="KW-1185">Reference proteome</keyword>
<dbReference type="GO" id="GO:0006955">
    <property type="term" value="P:immune response"/>
    <property type="evidence" value="ECO:0007669"/>
    <property type="project" value="TreeGrafter"/>
</dbReference>
<dbReference type="SMART" id="SM00408">
    <property type="entry name" value="IGc2"/>
    <property type="match status" value="1"/>
</dbReference>
<dbReference type="EMBL" id="JAAKFY010000023">
    <property type="protein sequence ID" value="KAF3837239.1"/>
    <property type="molecule type" value="Genomic_DNA"/>
</dbReference>
<evidence type="ECO:0000313" key="4">
    <source>
        <dbReference type="EMBL" id="KAF3837239.1"/>
    </source>
</evidence>
<dbReference type="InterPro" id="IPR007110">
    <property type="entry name" value="Ig-like_dom"/>
</dbReference>
<organism evidence="4 5">
    <name type="scientific">Dissostichus mawsoni</name>
    <name type="common">Antarctic cod</name>
    <dbReference type="NCBI Taxonomy" id="36200"/>
    <lineage>
        <taxon>Eukaryota</taxon>
        <taxon>Metazoa</taxon>
        <taxon>Chordata</taxon>
        <taxon>Craniata</taxon>
        <taxon>Vertebrata</taxon>
        <taxon>Euteleostomi</taxon>
        <taxon>Actinopterygii</taxon>
        <taxon>Neopterygii</taxon>
        <taxon>Teleostei</taxon>
        <taxon>Neoteleostei</taxon>
        <taxon>Acanthomorphata</taxon>
        <taxon>Eupercaria</taxon>
        <taxon>Perciformes</taxon>
        <taxon>Notothenioidei</taxon>
        <taxon>Nototheniidae</taxon>
        <taxon>Dissostichus</taxon>
    </lineage>
</organism>
<dbReference type="PROSITE" id="PS50835">
    <property type="entry name" value="IG_LIKE"/>
    <property type="match status" value="2"/>
</dbReference>
<dbReference type="PANTHER" id="PTHR11481">
    <property type="entry name" value="IMMUNOGLOBULIN FC RECEPTOR"/>
    <property type="match status" value="1"/>
</dbReference>
<reference evidence="4 5" key="1">
    <citation type="submission" date="2020-03" db="EMBL/GenBank/DDBJ databases">
        <title>Dissostichus mawsoni Genome sequencing and assembly.</title>
        <authorList>
            <person name="Park H."/>
        </authorList>
    </citation>
    <scope>NUCLEOTIDE SEQUENCE [LARGE SCALE GENOMIC DNA]</scope>
    <source>
        <strain evidence="4">DM0001</strain>
        <tissue evidence="4">Muscle</tissue>
    </source>
</reference>
<evidence type="ECO:0000256" key="1">
    <source>
        <dbReference type="ARBA" id="ARBA00022729"/>
    </source>
</evidence>
<dbReference type="GO" id="GO:0009897">
    <property type="term" value="C:external side of plasma membrane"/>
    <property type="evidence" value="ECO:0007669"/>
    <property type="project" value="TreeGrafter"/>
</dbReference>
<sequence>MLVSMKQSKAPKNLQMVQYNEYTDVTYSVVELKNISKKGKKNESEDCVYSHVQMASAAAGKSSPAPADETVYSELKPGTALGKDAASNNVFCKDKTNGNNIPKLNLCLLNLICSFALHSSDSILYNNPKPALKVSRSWLSPGASVTLNCSVTDTAAGWRFYWYKAVANLSINSNYSYELLPGKSNRTENNIYIVNGQTHTAGYVCRAGRGNPVHYSWYSKPKFVWSGDSHAPSVKVSPDRVQHFSSEPVSLSCEGNQWRVVRFTEAGHLSNCSDWGRKNGSTWIIKNLTNKTAVYWCEFASGEFSNAVNITIQSDIILVSPVHPVTEGDSVRLSCKVKSGSLSSNVYFYRNNTLQNDTSAELRMSAVSKSDEGFYMCQDAEKNSIQSWKNAGTNHWVGLWDCCVHSPAAILWLHEVQRCKLCKVGTSLLNLKAVLI</sequence>
<feature type="domain" description="Ig-like" evidence="3">
    <location>
        <begin position="128"/>
        <end position="207"/>
    </location>
</feature>
<protein>
    <recommendedName>
        <fullName evidence="3">Ig-like domain-containing protein</fullName>
    </recommendedName>
</protein>
<dbReference type="GO" id="GO:0007166">
    <property type="term" value="P:cell surface receptor signaling pathway"/>
    <property type="evidence" value="ECO:0007669"/>
    <property type="project" value="TreeGrafter"/>
</dbReference>
<name>A0A7J5XKZ2_DISMA</name>
<dbReference type="OrthoDB" id="6151406at2759"/>
<evidence type="ECO:0000256" key="2">
    <source>
        <dbReference type="ARBA" id="ARBA00023157"/>
    </source>
</evidence>
<gene>
    <name evidence="4" type="ORF">F7725_004703</name>
</gene>
<feature type="domain" description="Ig-like" evidence="3">
    <location>
        <begin position="314"/>
        <end position="378"/>
    </location>
</feature>
<dbReference type="InterPro" id="IPR050488">
    <property type="entry name" value="Ig_Fc_receptor"/>
</dbReference>
<dbReference type="Pfam" id="PF13927">
    <property type="entry name" value="Ig_3"/>
    <property type="match status" value="1"/>
</dbReference>
<dbReference type="InterPro" id="IPR003599">
    <property type="entry name" value="Ig_sub"/>
</dbReference>
<keyword evidence="2" id="KW-1015">Disulfide bond</keyword>
<proteinExistence type="predicted"/>
<accession>A0A7J5XKZ2</accession>
<keyword evidence="1" id="KW-0732">Signal</keyword>
<dbReference type="GO" id="GO:0004888">
    <property type="term" value="F:transmembrane signaling receptor activity"/>
    <property type="evidence" value="ECO:0007669"/>
    <property type="project" value="TreeGrafter"/>
</dbReference>
<dbReference type="AlphaFoldDB" id="A0A7J5XKZ2"/>
<dbReference type="PANTHER" id="PTHR11481:SF64">
    <property type="entry name" value="FC RECEPTOR-LIKE PROTEIN 4"/>
    <property type="match status" value="1"/>
</dbReference>
<dbReference type="SMART" id="SM00409">
    <property type="entry name" value="IG"/>
    <property type="match status" value="2"/>
</dbReference>
<dbReference type="Proteomes" id="UP000518266">
    <property type="component" value="Unassembled WGS sequence"/>
</dbReference>
<dbReference type="InterPro" id="IPR013783">
    <property type="entry name" value="Ig-like_fold"/>
</dbReference>
<evidence type="ECO:0000313" key="5">
    <source>
        <dbReference type="Proteomes" id="UP000518266"/>
    </source>
</evidence>
<dbReference type="Gene3D" id="2.60.40.10">
    <property type="entry name" value="Immunoglobulins"/>
    <property type="match status" value="3"/>
</dbReference>
<evidence type="ECO:0000259" key="3">
    <source>
        <dbReference type="PROSITE" id="PS50835"/>
    </source>
</evidence>
<comment type="caution">
    <text evidence="4">The sequence shown here is derived from an EMBL/GenBank/DDBJ whole genome shotgun (WGS) entry which is preliminary data.</text>
</comment>
<dbReference type="SUPFAM" id="SSF48726">
    <property type="entry name" value="Immunoglobulin"/>
    <property type="match status" value="2"/>
</dbReference>
<dbReference type="InterPro" id="IPR036179">
    <property type="entry name" value="Ig-like_dom_sf"/>
</dbReference>